<feature type="domain" description="MID" evidence="15">
    <location>
        <begin position="901"/>
        <end position="1079"/>
    </location>
</feature>
<reference evidence="16" key="1">
    <citation type="submission" date="2023-11" db="EMBL/GenBank/DDBJ databases">
        <authorList>
            <person name="Alioto T."/>
            <person name="Alioto T."/>
            <person name="Gomez Garrido J."/>
        </authorList>
    </citation>
    <scope>NUCLEOTIDE SEQUENCE</scope>
</reference>
<dbReference type="PANTHER" id="PTHR48249">
    <property type="entry name" value="MEDIATOR OF RNA POLYMERASE II TRANSCRIPTION SUBUNIT 13"/>
    <property type="match status" value="1"/>
</dbReference>
<organism evidence="16 17">
    <name type="scientific">Lecanosticta acicola</name>
    <dbReference type="NCBI Taxonomy" id="111012"/>
    <lineage>
        <taxon>Eukaryota</taxon>
        <taxon>Fungi</taxon>
        <taxon>Dikarya</taxon>
        <taxon>Ascomycota</taxon>
        <taxon>Pezizomycotina</taxon>
        <taxon>Dothideomycetes</taxon>
        <taxon>Dothideomycetidae</taxon>
        <taxon>Mycosphaerellales</taxon>
        <taxon>Mycosphaerellaceae</taxon>
        <taxon>Lecanosticta</taxon>
    </lineage>
</organism>
<keyword evidence="8 11" id="KW-0539">Nucleus</keyword>
<comment type="caution">
    <text evidence="16">The sequence shown here is derived from an EMBL/GenBank/DDBJ whole genome shotgun (WGS) entry which is preliminary data.</text>
</comment>
<dbReference type="InterPro" id="IPR021643">
    <property type="entry name" value="Mediator_Med13_N"/>
</dbReference>
<dbReference type="InterPro" id="IPR051139">
    <property type="entry name" value="Mediator_complx_sub13"/>
</dbReference>
<feature type="compositionally biased region" description="Low complexity" evidence="12">
    <location>
        <begin position="1271"/>
        <end position="1291"/>
    </location>
</feature>
<dbReference type="InterPro" id="IPR009401">
    <property type="entry name" value="Med13_C"/>
</dbReference>
<evidence type="ECO:0000256" key="8">
    <source>
        <dbReference type="ARBA" id="ARBA00023242"/>
    </source>
</evidence>
<name>A0AAI8YWL4_9PEZI</name>
<evidence type="ECO:0000256" key="1">
    <source>
        <dbReference type="ARBA" id="ARBA00004123"/>
    </source>
</evidence>
<feature type="compositionally biased region" description="Basic residues" evidence="12">
    <location>
        <begin position="618"/>
        <end position="629"/>
    </location>
</feature>
<evidence type="ECO:0000256" key="10">
    <source>
        <dbReference type="ARBA" id="ARBA00032008"/>
    </source>
</evidence>
<dbReference type="GO" id="GO:0045944">
    <property type="term" value="P:positive regulation of transcription by RNA polymerase II"/>
    <property type="evidence" value="ECO:0007669"/>
    <property type="project" value="TreeGrafter"/>
</dbReference>
<dbReference type="Pfam" id="PF06333">
    <property type="entry name" value="Med13_C"/>
    <property type="match status" value="1"/>
</dbReference>
<evidence type="ECO:0000259" key="13">
    <source>
        <dbReference type="Pfam" id="PF06333"/>
    </source>
</evidence>
<evidence type="ECO:0000256" key="7">
    <source>
        <dbReference type="ARBA" id="ARBA00023163"/>
    </source>
</evidence>
<evidence type="ECO:0000259" key="14">
    <source>
        <dbReference type="Pfam" id="PF11597"/>
    </source>
</evidence>
<keyword evidence="6 11" id="KW-0010">Activator</keyword>
<dbReference type="PANTHER" id="PTHR48249:SF3">
    <property type="entry name" value="MEDIATOR OF RNA POLYMERASE II TRANSCRIPTION SUBUNIT 13"/>
    <property type="match status" value="1"/>
</dbReference>
<dbReference type="Pfam" id="PF11597">
    <property type="entry name" value="Med13_N"/>
    <property type="match status" value="1"/>
</dbReference>
<gene>
    <name evidence="16" type="ORF">LECACI_7A003325</name>
</gene>
<evidence type="ECO:0000256" key="11">
    <source>
        <dbReference type="RuleBase" id="RU364134"/>
    </source>
</evidence>
<feature type="domain" description="Mediator complex subunit Med13 N-terminal" evidence="14">
    <location>
        <begin position="1"/>
        <end position="259"/>
    </location>
</feature>
<feature type="region of interest" description="Disordered" evidence="12">
    <location>
        <begin position="1233"/>
        <end position="1291"/>
    </location>
</feature>
<feature type="compositionally biased region" description="Polar residues" evidence="12">
    <location>
        <begin position="508"/>
        <end position="518"/>
    </location>
</feature>
<keyword evidence="5 11" id="KW-0805">Transcription regulation</keyword>
<dbReference type="Proteomes" id="UP001296104">
    <property type="component" value="Unassembled WGS sequence"/>
</dbReference>
<evidence type="ECO:0000313" key="16">
    <source>
        <dbReference type="EMBL" id="CAK3954620.1"/>
    </source>
</evidence>
<evidence type="ECO:0000256" key="12">
    <source>
        <dbReference type="SAM" id="MobiDB-lite"/>
    </source>
</evidence>
<feature type="compositionally biased region" description="Polar residues" evidence="12">
    <location>
        <begin position="1252"/>
        <end position="1270"/>
    </location>
</feature>
<evidence type="ECO:0000259" key="15">
    <source>
        <dbReference type="Pfam" id="PF18296"/>
    </source>
</evidence>
<dbReference type="GO" id="GO:0003713">
    <property type="term" value="F:transcription coactivator activity"/>
    <property type="evidence" value="ECO:0007669"/>
    <property type="project" value="TreeGrafter"/>
</dbReference>
<comment type="subunit">
    <text evidence="11">Component of the SRB8-11 complex, which itself associates with the Mediator complex.</text>
</comment>
<evidence type="ECO:0000256" key="6">
    <source>
        <dbReference type="ARBA" id="ARBA00023159"/>
    </source>
</evidence>
<protein>
    <recommendedName>
        <fullName evidence="3 11">Mediator of RNA polymerase II transcription subunit 13</fullName>
    </recommendedName>
    <alternativeName>
        <fullName evidence="10 11">Mediator complex subunit 13</fullName>
    </alternativeName>
</protein>
<sequence>MDFFKSCTTNVYLIEELLQTRFRSYRLKADPTEELETWKQIQATLARLRELNVLCVADEDQGVCVFEEVGEEAGNILQAFDMIEENTLELELAKQRDRSSVKDGFLDAIEGALAFHLARDSCSVHVAPWTWVCYEEGDGEHEPSPSFIVKVLRKITPSGSLYLIPEVQETNWSPMDRQGLATGTEVILSPYGKPATIIDGFAKDMIAGEGWKDAVTVGMQARGLRIPEDSQWIAVQERSNFDSTTAFLWPEILCLVRHGLDKQDAVPFEDDSNWRRWFETADRNTSFRNPLAEAEEWFKSAREAERSGQDIIQVAEELTASSGNAVSYSAQGADVTTSPPFNQRLMDQQAALAGIYPTPPDGLTQGPPNGQHNSAATPSVIQGEPSAMSADNLPTSDEVHFQSFDHKPSVGAESFQMGAEDLFGDVGEMEIGENEVDDADFNFFDDDDDDAAPQAAPLDHQIMKQSNPQINPTPAAQAIDEGMQLPFSVAGHGDHDGLPATEIPPSSPVATKDQNTSDTLKDDMEGIFTAKSSAAEITEPEKPLSPFGIRERLLPPPVPASVAHSDSRQQSESRRSSRFGPINFRENMDLGPRYADTGVPKEDRRISSTMPNIGLPQSKKKSQSSKKSPRLGSLVSEQEDSDDESNLSSSSQSDTDIPPSTPWDMPDSRKRKRHGEQRTANVLADAPERIGSDSSLVATSPVQTSDQDMLDTINKLEISEQPLLAHPSQPMSRKAFPFKDRTKESLRSIVELHTLPKEDIICIAQIVSEQAITTLDSAVVEGSLLGLTPSIAASNSVSKSRRFITSALETVFPEFDMCDLATLALTREPLAPARSLTNSGKGGQPLPRPLQRADSLLSGPEIFCLPAPHVKIQRGKENWEMLPTSLAFWETLGLGPASGPKNVRAFCVFPDNDDLQHLVERFMVDMSTAYESCKLGTHVHHRNASAKDMMDNFEDGMAPVEVTEEVDIESALKSYASTCANLGKALSSISQGESNRSIVVYVVNPFTEQQATKHLCACFWLLWKAYRDNLPRAHRNQCNSDLVMQLLPINLFASFDMLVIPGAKRMAALAREVYDRCPPSPDAPSPDDTSPLRIMSAPSVELASSAPKRIAFQLSAEPPSDLLHEGSVLHVAYAISPDGEWLTSTWIDNTGRYQDSVSLCLRGGSFADVANDVWERTREIIAARKVTWRIFIVTHQGLDRSISLCWRSLAGKPRAQALCVTMLTVQVDPAMHLQPPAESQSSGGQDNALFTPVSTPQGNPNLISSPDVGQTPTANNAPPTPAPSETAASLAENDPDAHLVDATDETFALLYHPKFINLGYNTGLANGALFQWGSAEAALDTTLPSLGVSVHWTIQVKPDGKVDEGSPKQAELTLKDVMRMYRHLGLLTKARGLEKEGKASVPLHVEVARRGVEGLDGMLPPISGD</sequence>
<accession>A0AAI8YWL4</accession>
<dbReference type="EMBL" id="CAVMBE010000016">
    <property type="protein sequence ID" value="CAK3954620.1"/>
    <property type="molecule type" value="Genomic_DNA"/>
</dbReference>
<dbReference type="Pfam" id="PF18296">
    <property type="entry name" value="MID_MedPIWI"/>
    <property type="match status" value="1"/>
</dbReference>
<feature type="domain" description="Mediator complex subunit Med13 C-terminal" evidence="13">
    <location>
        <begin position="1097"/>
        <end position="1408"/>
    </location>
</feature>
<comment type="subcellular location">
    <subcellularLocation>
        <location evidence="1 11">Nucleus</location>
    </subcellularLocation>
</comment>
<feature type="region of interest" description="Disordered" evidence="12">
    <location>
        <begin position="494"/>
        <end position="684"/>
    </location>
</feature>
<keyword evidence="4 11" id="KW-0678">Repressor</keyword>
<dbReference type="InterPro" id="IPR041285">
    <property type="entry name" value="MID_MedPIWI"/>
</dbReference>
<evidence type="ECO:0000256" key="5">
    <source>
        <dbReference type="ARBA" id="ARBA00023015"/>
    </source>
</evidence>
<keyword evidence="17" id="KW-1185">Reference proteome</keyword>
<feature type="compositionally biased region" description="Basic and acidic residues" evidence="12">
    <location>
        <begin position="565"/>
        <end position="575"/>
    </location>
</feature>
<evidence type="ECO:0000256" key="2">
    <source>
        <dbReference type="ARBA" id="ARBA00009354"/>
    </source>
</evidence>
<evidence type="ECO:0000256" key="3">
    <source>
        <dbReference type="ARBA" id="ARBA00019618"/>
    </source>
</evidence>
<evidence type="ECO:0000256" key="4">
    <source>
        <dbReference type="ARBA" id="ARBA00022491"/>
    </source>
</evidence>
<evidence type="ECO:0000313" key="17">
    <source>
        <dbReference type="Proteomes" id="UP001296104"/>
    </source>
</evidence>
<comment type="similarity">
    <text evidence="2 11">Belongs to the Mediator complex subunit 13 family.</text>
</comment>
<evidence type="ECO:0000256" key="9">
    <source>
        <dbReference type="ARBA" id="ARBA00025661"/>
    </source>
</evidence>
<proteinExistence type="inferred from homology"/>
<keyword evidence="7 11" id="KW-0804">Transcription</keyword>
<comment type="function">
    <text evidence="9 11">Component of the SRB8-11 complex. The SRB8-11 complex is a regulatory module of the Mediator complex which is itself involved in regulation of basal and activated RNA polymerase II-dependent transcription. The SRB8-11 complex may be involved in the transcriptional repression of a subset of genes regulated by Mediator. It may inhibit the association of the Mediator complex with RNA polymerase II to form the holoenzyme complex.</text>
</comment>
<dbReference type="GO" id="GO:0016592">
    <property type="term" value="C:mediator complex"/>
    <property type="evidence" value="ECO:0007669"/>
    <property type="project" value="InterPro"/>
</dbReference>